<evidence type="ECO:0000313" key="1">
    <source>
        <dbReference type="EMBL" id="PHK99356.1"/>
    </source>
</evidence>
<organism evidence="1 2">
    <name type="scientific">Neolewinella marina</name>
    <dbReference type="NCBI Taxonomy" id="438751"/>
    <lineage>
        <taxon>Bacteria</taxon>
        <taxon>Pseudomonadati</taxon>
        <taxon>Bacteroidota</taxon>
        <taxon>Saprospiria</taxon>
        <taxon>Saprospirales</taxon>
        <taxon>Lewinellaceae</taxon>
        <taxon>Neolewinella</taxon>
    </lineage>
</organism>
<comment type="caution">
    <text evidence="1">The sequence shown here is derived from an EMBL/GenBank/DDBJ whole genome shotgun (WGS) entry which is preliminary data.</text>
</comment>
<dbReference type="AlphaFoldDB" id="A0A2G0CHA7"/>
<evidence type="ECO:0000313" key="2">
    <source>
        <dbReference type="Proteomes" id="UP000226437"/>
    </source>
</evidence>
<accession>A0A2G0CHA7</accession>
<protein>
    <recommendedName>
        <fullName evidence="3">Anti-sigma factor</fullName>
    </recommendedName>
</protein>
<sequence length="79" mass="8921">MKQQFTQEDLVAYVYGEASRDQVQATEAALAADPALVTELTRLVEAQANLPKVRFSPRQRIVKAILRYARNEPAPQLCY</sequence>
<proteinExistence type="predicted"/>
<dbReference type="RefSeq" id="WP_099105971.1">
    <property type="nucleotide sequence ID" value="NZ_JAATJF010000002.1"/>
</dbReference>
<name>A0A2G0CHA7_9BACT</name>
<dbReference type="Proteomes" id="UP000226437">
    <property type="component" value="Unassembled WGS sequence"/>
</dbReference>
<gene>
    <name evidence="1" type="ORF">CGL56_07855</name>
</gene>
<evidence type="ECO:0008006" key="3">
    <source>
        <dbReference type="Google" id="ProtNLM"/>
    </source>
</evidence>
<dbReference type="EMBL" id="PDLO01000002">
    <property type="protein sequence ID" value="PHK99356.1"/>
    <property type="molecule type" value="Genomic_DNA"/>
</dbReference>
<reference evidence="1 2" key="1">
    <citation type="submission" date="2017-10" db="EMBL/GenBank/DDBJ databases">
        <title>The draft genome sequence of Lewinella marina KCTC 32374.</title>
        <authorList>
            <person name="Wang K."/>
        </authorList>
    </citation>
    <scope>NUCLEOTIDE SEQUENCE [LARGE SCALE GENOMIC DNA]</scope>
    <source>
        <strain evidence="1 2">MKG-38</strain>
    </source>
</reference>
<dbReference type="OrthoDB" id="982713at2"/>
<keyword evidence="2" id="KW-1185">Reference proteome</keyword>